<protein>
    <submittedName>
        <fullName evidence="1">Uncharacterized protein</fullName>
    </submittedName>
</protein>
<proteinExistence type="predicted"/>
<sequence>MSFRAGRTSSSQNFEYSRVSPDDFENSTMATSGAISNTSAVTDSFPFLPSDGPCSRSLKSFASDTLKLSFFATVSIFSMIVDTEHLDVNMDPVFLLFSNKLDRSNPDDIDDINSNALKNFGVDSFGLSKSESSVFAAIVSFIVNERDLEKSLRNQGTRVIAPIVIRLPGSTTRIFEIKRFDSAENHGGHSNSALKTFLYIVMMFSS</sequence>
<name>A0A0A0L4B0_CUCSA</name>
<organism evidence="1 2">
    <name type="scientific">Cucumis sativus</name>
    <name type="common">Cucumber</name>
    <dbReference type="NCBI Taxonomy" id="3659"/>
    <lineage>
        <taxon>Eukaryota</taxon>
        <taxon>Viridiplantae</taxon>
        <taxon>Streptophyta</taxon>
        <taxon>Embryophyta</taxon>
        <taxon>Tracheophyta</taxon>
        <taxon>Spermatophyta</taxon>
        <taxon>Magnoliopsida</taxon>
        <taxon>eudicotyledons</taxon>
        <taxon>Gunneridae</taxon>
        <taxon>Pentapetalae</taxon>
        <taxon>rosids</taxon>
        <taxon>fabids</taxon>
        <taxon>Cucurbitales</taxon>
        <taxon>Cucurbitaceae</taxon>
        <taxon>Benincaseae</taxon>
        <taxon>Cucumis</taxon>
    </lineage>
</organism>
<reference evidence="1 2" key="4">
    <citation type="journal article" date="2011" name="BMC Genomics">
        <title>RNA-Seq improves annotation of protein-coding genes in the cucumber genome.</title>
        <authorList>
            <person name="Li Z."/>
            <person name="Zhang Z."/>
            <person name="Yan P."/>
            <person name="Huang S."/>
            <person name="Fei Z."/>
            <person name="Lin K."/>
        </authorList>
    </citation>
    <scope>NUCLEOTIDE SEQUENCE [LARGE SCALE GENOMIC DNA]</scope>
    <source>
        <strain evidence="2">cv. 9930</strain>
    </source>
</reference>
<keyword evidence="2" id="KW-1185">Reference proteome</keyword>
<dbReference type="OMA" id="SMIVDTE"/>
<evidence type="ECO:0000313" key="1">
    <source>
        <dbReference type="EMBL" id="KGN55437.1"/>
    </source>
</evidence>
<reference evidence="1 2" key="3">
    <citation type="journal article" date="2010" name="BMC Genomics">
        <title>Transcriptome sequencing and comparative analysis of cucumber flowers with different sex types.</title>
        <authorList>
            <person name="Guo S."/>
            <person name="Zheng Y."/>
            <person name="Joung J.G."/>
            <person name="Liu S."/>
            <person name="Zhang Z."/>
            <person name="Crasta O.R."/>
            <person name="Sobral B.W."/>
            <person name="Xu Y."/>
            <person name="Huang S."/>
            <person name="Fei Z."/>
        </authorList>
    </citation>
    <scope>NUCLEOTIDE SEQUENCE [LARGE SCALE GENOMIC DNA]</scope>
    <source>
        <strain evidence="2">cv. 9930</strain>
    </source>
</reference>
<reference evidence="1 2" key="1">
    <citation type="journal article" date="2009" name="Nat. Genet.">
        <title>The genome of the cucumber, Cucumis sativus L.</title>
        <authorList>
            <person name="Huang S."/>
            <person name="Li R."/>
            <person name="Zhang Z."/>
            <person name="Li L."/>
            <person name="Gu X."/>
            <person name="Fan W."/>
            <person name="Lucas W.J."/>
            <person name="Wang X."/>
            <person name="Xie B."/>
            <person name="Ni P."/>
            <person name="Ren Y."/>
            <person name="Zhu H."/>
            <person name="Li J."/>
            <person name="Lin K."/>
            <person name="Jin W."/>
            <person name="Fei Z."/>
            <person name="Li G."/>
            <person name="Staub J."/>
            <person name="Kilian A."/>
            <person name="van der Vossen E.A."/>
            <person name="Wu Y."/>
            <person name="Guo J."/>
            <person name="He J."/>
            <person name="Jia Z."/>
            <person name="Ren Y."/>
            <person name="Tian G."/>
            <person name="Lu Y."/>
            <person name="Ruan J."/>
            <person name="Qian W."/>
            <person name="Wang M."/>
            <person name="Huang Q."/>
            <person name="Li B."/>
            <person name="Xuan Z."/>
            <person name="Cao J."/>
            <person name="Asan"/>
            <person name="Wu Z."/>
            <person name="Zhang J."/>
            <person name="Cai Q."/>
            <person name="Bai Y."/>
            <person name="Zhao B."/>
            <person name="Han Y."/>
            <person name="Li Y."/>
            <person name="Li X."/>
            <person name="Wang S."/>
            <person name="Shi Q."/>
            <person name="Liu S."/>
            <person name="Cho W.K."/>
            <person name="Kim J.Y."/>
            <person name="Xu Y."/>
            <person name="Heller-Uszynska K."/>
            <person name="Miao H."/>
            <person name="Cheng Z."/>
            <person name="Zhang S."/>
            <person name="Wu J."/>
            <person name="Yang Y."/>
            <person name="Kang H."/>
            <person name="Li M."/>
            <person name="Liang H."/>
            <person name="Ren X."/>
            <person name="Shi Z."/>
            <person name="Wen M."/>
            <person name="Jian M."/>
            <person name="Yang H."/>
            <person name="Zhang G."/>
            <person name="Yang Z."/>
            <person name="Chen R."/>
            <person name="Liu S."/>
            <person name="Li J."/>
            <person name="Ma L."/>
            <person name="Liu H."/>
            <person name="Zhou Y."/>
            <person name="Zhao J."/>
            <person name="Fang X."/>
            <person name="Li G."/>
            <person name="Fang L."/>
            <person name="Li Y."/>
            <person name="Liu D."/>
            <person name="Zheng H."/>
            <person name="Zhang Y."/>
            <person name="Qin N."/>
            <person name="Li Z."/>
            <person name="Yang G."/>
            <person name="Yang S."/>
            <person name="Bolund L."/>
            <person name="Kristiansen K."/>
            <person name="Zheng H."/>
            <person name="Li S."/>
            <person name="Zhang X."/>
            <person name="Yang H."/>
            <person name="Wang J."/>
            <person name="Sun R."/>
            <person name="Zhang B."/>
            <person name="Jiang S."/>
            <person name="Wang J."/>
            <person name="Du Y."/>
            <person name="Li S."/>
        </authorList>
    </citation>
    <scope>NUCLEOTIDE SEQUENCE [LARGE SCALE GENOMIC DNA]</scope>
    <source>
        <strain evidence="2">cv. 9930</strain>
    </source>
</reference>
<evidence type="ECO:0000313" key="2">
    <source>
        <dbReference type="Proteomes" id="UP000029981"/>
    </source>
</evidence>
<reference evidence="1 2" key="2">
    <citation type="journal article" date="2009" name="PLoS ONE">
        <title>An integrated genetic and cytogenetic map of the cucumber genome.</title>
        <authorList>
            <person name="Ren Y."/>
            <person name="Zhang Z."/>
            <person name="Liu J."/>
            <person name="Staub J.E."/>
            <person name="Han Y."/>
            <person name="Cheng Z."/>
            <person name="Li X."/>
            <person name="Lu J."/>
            <person name="Miao H."/>
            <person name="Kang H."/>
            <person name="Xie B."/>
            <person name="Gu X."/>
            <person name="Wang X."/>
            <person name="Du Y."/>
            <person name="Jin W."/>
            <person name="Huang S."/>
        </authorList>
    </citation>
    <scope>NUCLEOTIDE SEQUENCE [LARGE SCALE GENOMIC DNA]</scope>
    <source>
        <strain evidence="2">cv. 9930</strain>
    </source>
</reference>
<accession>A0A0A0L4B0</accession>
<dbReference type="AlphaFoldDB" id="A0A0A0L4B0"/>
<dbReference type="Gramene" id="KGN55437">
    <property type="protein sequence ID" value="KGN55437"/>
    <property type="gene ID" value="Csa_4G652025"/>
</dbReference>
<dbReference type="Proteomes" id="UP000029981">
    <property type="component" value="Chromosome 4"/>
</dbReference>
<gene>
    <name evidence="1" type="ORF">Csa_4G652025</name>
</gene>
<dbReference type="EMBL" id="CM002925">
    <property type="protein sequence ID" value="KGN55437.1"/>
    <property type="molecule type" value="Genomic_DNA"/>
</dbReference>